<dbReference type="GO" id="GO:0000155">
    <property type="term" value="F:phosphorelay sensor kinase activity"/>
    <property type="evidence" value="ECO:0007669"/>
    <property type="project" value="InterPro"/>
</dbReference>
<dbReference type="SMART" id="SM00388">
    <property type="entry name" value="HisKA"/>
    <property type="match status" value="1"/>
</dbReference>
<dbReference type="PRINTS" id="PR00344">
    <property type="entry name" value="BCTRLSENSOR"/>
</dbReference>
<keyword evidence="8" id="KW-0902">Two-component regulatory system</keyword>
<dbReference type="PROSITE" id="PS50109">
    <property type="entry name" value="HIS_KIN"/>
    <property type="match status" value="1"/>
</dbReference>
<dbReference type="InterPro" id="IPR000700">
    <property type="entry name" value="PAS-assoc_C"/>
</dbReference>
<evidence type="ECO:0000256" key="1">
    <source>
        <dbReference type="ARBA" id="ARBA00000085"/>
    </source>
</evidence>
<dbReference type="CDD" id="cd00130">
    <property type="entry name" value="PAS"/>
    <property type="match status" value="2"/>
</dbReference>
<dbReference type="NCBIfam" id="TIGR00229">
    <property type="entry name" value="sensory_box"/>
    <property type="match status" value="2"/>
</dbReference>
<sequence>MTRAKAGGNEVVRHGRIGPSPRLLLLCALPLSLMIVAIVVDQFWRQQKTLLTELERVMNEQHHALGTLVAENDQQLARMRLTMVDGIAGMEGLSRMRAGEFNPVSVKLPSAEVNGLEWAPGAHNAALGSIFTIPDIATKPPDAIGPMDAAINLLSSLHIDRKAGSSSHSSYFLSAQADFVAVYPGLSLRAIAWASGVEHSIRSLGDLFASLLGSDVYKLGLPQNNTNRQPYWTKPYVDAAGFGMLISHAAPVYLGDRFYGVVGTDLRLESFDAVIARMPQPLGLLAVATDKGDILSINGRAFNGDRAKMTDYLRKTGALGPKPLGNIRVGFEETASDWVRIQASSASPFRLVYVLPKTDLNAYLLPRFAPYALILLGLGATLLGIFYLLHRTYIAPSFKLAEYLTLQAAGVETTIPPLPAGWRKHFLTIAGIVSTMHRYQARLEQSEARLLAATSSLSDGFAIADAEGKLVFFNDAFAGHLAGDKQADVAAGVDIASLIDLEKFNVDGTEVEYELADGRWIDGWLNAMPDGGKVILLHDITDTKRTELQIRESEARYRLVINTQTEMVARHDPSGHTTFANDAYCRYLSLSLDELLNREISDFDTIFPDDREMHEAHLASLTPESPTATIVIRNVLMPSGDIRWEEWTDTGIFDGDGRLIEIQAIGRDITEKVRAEEALSVSEARMAAFLEHAPVAMLAKDRNGIFTLVNPETVKRLGRPAHEIIGKRTIDILPAAEAAMMDRSIEQVMETGEVQIEEQYHPSLDPFLYSMFIRFPVRAENGEITGTGVFAVDQTSQRLVELELEKQRGALHQSEKMAALGSLLAGVAHELNNPLSIVVGYSGMLHEMAKDEATKRRTKELHAAAERCARIVKTFLSMARSKPIEKRNVSVDTVMDDVLELAAYGLRSNGINVIRERLVTLPEFFADPDQLHQVFMNVVLNAQQAMSGIDGERKLNVKSYRGRGHIVVDILDTGPGIDDATRARAFEPFFTTKPQGVGTGIGLSVCLRIVEAHGGLISLDAAPGGGTLCRIKFPMSLDVPKFGDAETVTDFRLSGKLLVVDDEAAIGEFLVDALGAEGVEVTAATSGREAQQMVMRQDFDAILTDLRMPGIDGGKLVDFILKKRPHLEGRIVVMTGDALNAQNRPERVDLPLVTKPIDLALLRAALRPLLNQETTAAEEAATRIAHGGVN</sequence>
<evidence type="ECO:0000313" key="16">
    <source>
        <dbReference type="Proteomes" id="UP000633219"/>
    </source>
</evidence>
<dbReference type="InterPro" id="IPR001610">
    <property type="entry name" value="PAC"/>
</dbReference>
<comment type="caution">
    <text evidence="15">The sequence shown here is derived from an EMBL/GenBank/DDBJ whole genome shotgun (WGS) entry which is preliminary data.</text>
</comment>
<dbReference type="Gene3D" id="1.10.287.130">
    <property type="match status" value="1"/>
</dbReference>
<feature type="domain" description="PAS" evidence="13">
    <location>
        <begin position="553"/>
        <end position="625"/>
    </location>
</feature>
<dbReference type="SUPFAM" id="SSF47384">
    <property type="entry name" value="Homodimeric domain of signal transducing histidine kinase"/>
    <property type="match status" value="1"/>
</dbReference>
<comment type="catalytic activity">
    <reaction evidence="1">
        <text>ATP + protein L-histidine = ADP + protein N-phospho-L-histidine.</text>
        <dbReference type="EC" id="2.7.13.3"/>
    </reaction>
</comment>
<dbReference type="SMART" id="SM00448">
    <property type="entry name" value="REC"/>
    <property type="match status" value="1"/>
</dbReference>
<gene>
    <name evidence="15" type="ORF">JJB09_17135</name>
</gene>
<feature type="transmembrane region" description="Helical" evidence="10">
    <location>
        <begin position="23"/>
        <end position="44"/>
    </location>
</feature>
<protein>
    <recommendedName>
        <fullName evidence="2">histidine kinase</fullName>
        <ecNumber evidence="2">2.7.13.3</ecNumber>
    </recommendedName>
</protein>
<feature type="domain" description="Histidine kinase" evidence="11">
    <location>
        <begin position="826"/>
        <end position="1037"/>
    </location>
</feature>
<dbReference type="Gene3D" id="3.30.565.10">
    <property type="entry name" value="Histidine kinase-like ATPase, C-terminal domain"/>
    <property type="match status" value="1"/>
</dbReference>
<dbReference type="SUPFAM" id="SSF55785">
    <property type="entry name" value="PYP-like sensor domain (PAS domain)"/>
    <property type="match status" value="3"/>
</dbReference>
<evidence type="ECO:0000259" key="12">
    <source>
        <dbReference type="PROSITE" id="PS50110"/>
    </source>
</evidence>
<dbReference type="Gene3D" id="3.30.450.20">
    <property type="entry name" value="PAS domain"/>
    <property type="match status" value="4"/>
</dbReference>
<dbReference type="SMART" id="SM00091">
    <property type="entry name" value="PAS"/>
    <property type="match status" value="3"/>
</dbReference>
<dbReference type="EMBL" id="JAEQNC010000009">
    <property type="protein sequence ID" value="MBL0373749.1"/>
    <property type="molecule type" value="Genomic_DNA"/>
</dbReference>
<evidence type="ECO:0000259" key="13">
    <source>
        <dbReference type="PROSITE" id="PS50112"/>
    </source>
</evidence>
<dbReference type="RefSeq" id="WP_201660745.1">
    <property type="nucleotide sequence ID" value="NZ_JAEQNC010000009.1"/>
</dbReference>
<dbReference type="PROSITE" id="PS50113">
    <property type="entry name" value="PAC"/>
    <property type="match status" value="1"/>
</dbReference>
<dbReference type="SUPFAM" id="SSF52172">
    <property type="entry name" value="CheY-like"/>
    <property type="match status" value="1"/>
</dbReference>
<dbReference type="PANTHER" id="PTHR43065:SF10">
    <property type="entry name" value="PEROXIDE STRESS-ACTIVATED HISTIDINE KINASE MAK3"/>
    <property type="match status" value="1"/>
</dbReference>
<dbReference type="GO" id="GO:0005524">
    <property type="term" value="F:ATP binding"/>
    <property type="evidence" value="ECO:0007669"/>
    <property type="project" value="UniProtKB-KW"/>
</dbReference>
<dbReference type="PROSITE" id="PS50110">
    <property type="entry name" value="RESPONSE_REGULATORY"/>
    <property type="match status" value="1"/>
</dbReference>
<feature type="domain" description="PAC" evidence="14">
    <location>
        <begin position="626"/>
        <end position="681"/>
    </location>
</feature>
<dbReference type="Pfam" id="PF00512">
    <property type="entry name" value="HisKA"/>
    <property type="match status" value="1"/>
</dbReference>
<evidence type="ECO:0000256" key="9">
    <source>
        <dbReference type="PROSITE-ProRule" id="PRU00169"/>
    </source>
</evidence>
<keyword evidence="4" id="KW-0808">Transferase</keyword>
<keyword evidence="16" id="KW-1185">Reference proteome</keyword>
<dbReference type="InterPro" id="IPR003594">
    <property type="entry name" value="HATPase_dom"/>
</dbReference>
<reference evidence="15" key="1">
    <citation type="submission" date="2021-01" db="EMBL/GenBank/DDBJ databases">
        <title>Rhizobium sp. strain KVB221 16S ribosomal RNA gene Genome sequencing and assembly.</title>
        <authorList>
            <person name="Kang M."/>
        </authorList>
    </citation>
    <scope>NUCLEOTIDE SEQUENCE</scope>
    <source>
        <strain evidence="15">KVB221</strain>
    </source>
</reference>
<dbReference type="InterPro" id="IPR001789">
    <property type="entry name" value="Sig_transdc_resp-reg_receiver"/>
</dbReference>
<dbReference type="InterPro" id="IPR005467">
    <property type="entry name" value="His_kinase_dom"/>
</dbReference>
<evidence type="ECO:0000256" key="4">
    <source>
        <dbReference type="ARBA" id="ARBA00022679"/>
    </source>
</evidence>
<feature type="transmembrane region" description="Helical" evidence="10">
    <location>
        <begin position="368"/>
        <end position="389"/>
    </location>
</feature>
<organism evidence="15 16">
    <name type="scientific">Rhizobium setariae</name>
    <dbReference type="NCBI Taxonomy" id="2801340"/>
    <lineage>
        <taxon>Bacteria</taxon>
        <taxon>Pseudomonadati</taxon>
        <taxon>Pseudomonadota</taxon>
        <taxon>Alphaproteobacteria</taxon>
        <taxon>Hyphomicrobiales</taxon>
        <taxon>Rhizobiaceae</taxon>
        <taxon>Rhizobium/Agrobacterium group</taxon>
        <taxon>Rhizobium</taxon>
    </lineage>
</organism>
<dbReference type="InterPro" id="IPR011006">
    <property type="entry name" value="CheY-like_superfamily"/>
</dbReference>
<dbReference type="InterPro" id="IPR000014">
    <property type="entry name" value="PAS"/>
</dbReference>
<dbReference type="SMART" id="SM00086">
    <property type="entry name" value="PAC"/>
    <property type="match status" value="1"/>
</dbReference>
<keyword evidence="10" id="KW-0812">Transmembrane</keyword>
<dbReference type="Pfam" id="PF02518">
    <property type="entry name" value="HATPase_c"/>
    <property type="match status" value="1"/>
</dbReference>
<dbReference type="PROSITE" id="PS50112">
    <property type="entry name" value="PAS"/>
    <property type="match status" value="2"/>
</dbReference>
<dbReference type="InterPro" id="IPR004358">
    <property type="entry name" value="Sig_transdc_His_kin-like_C"/>
</dbReference>
<dbReference type="SMART" id="SM00387">
    <property type="entry name" value="HATPase_c"/>
    <property type="match status" value="1"/>
</dbReference>
<evidence type="ECO:0000259" key="11">
    <source>
        <dbReference type="PROSITE" id="PS50109"/>
    </source>
</evidence>
<keyword evidence="10" id="KW-0472">Membrane</keyword>
<dbReference type="CDD" id="cd00156">
    <property type="entry name" value="REC"/>
    <property type="match status" value="1"/>
</dbReference>
<keyword evidence="5" id="KW-0547">Nucleotide-binding</keyword>
<feature type="domain" description="PAS" evidence="13">
    <location>
        <begin position="682"/>
        <end position="752"/>
    </location>
</feature>
<proteinExistence type="predicted"/>
<dbReference type="Pfam" id="PF08448">
    <property type="entry name" value="PAS_4"/>
    <property type="match status" value="2"/>
</dbReference>
<dbReference type="SUPFAM" id="SSF55874">
    <property type="entry name" value="ATPase domain of HSP90 chaperone/DNA topoisomerase II/histidine kinase"/>
    <property type="match status" value="1"/>
</dbReference>
<evidence type="ECO:0000256" key="8">
    <source>
        <dbReference type="ARBA" id="ARBA00023012"/>
    </source>
</evidence>
<dbReference type="InterPro" id="IPR013656">
    <property type="entry name" value="PAS_4"/>
</dbReference>
<dbReference type="InterPro" id="IPR036097">
    <property type="entry name" value="HisK_dim/P_sf"/>
</dbReference>
<evidence type="ECO:0000256" key="3">
    <source>
        <dbReference type="ARBA" id="ARBA00022553"/>
    </source>
</evidence>
<dbReference type="InterPro" id="IPR035965">
    <property type="entry name" value="PAS-like_dom_sf"/>
</dbReference>
<evidence type="ECO:0000256" key="10">
    <source>
        <dbReference type="SAM" id="Phobius"/>
    </source>
</evidence>
<dbReference type="CDD" id="cd00082">
    <property type="entry name" value="HisKA"/>
    <property type="match status" value="1"/>
</dbReference>
<accession>A0A937CPY7</accession>
<dbReference type="InterPro" id="IPR003661">
    <property type="entry name" value="HisK_dim/P_dom"/>
</dbReference>
<evidence type="ECO:0000256" key="7">
    <source>
        <dbReference type="ARBA" id="ARBA00022840"/>
    </source>
</evidence>
<dbReference type="Gene3D" id="3.40.50.2300">
    <property type="match status" value="1"/>
</dbReference>
<name>A0A937CPY7_9HYPH</name>
<keyword evidence="6" id="KW-0418">Kinase</keyword>
<keyword evidence="10" id="KW-1133">Transmembrane helix</keyword>
<dbReference type="EC" id="2.7.13.3" evidence="2"/>
<dbReference type="InterPro" id="IPR036890">
    <property type="entry name" value="HATPase_C_sf"/>
</dbReference>
<evidence type="ECO:0000256" key="2">
    <source>
        <dbReference type="ARBA" id="ARBA00012438"/>
    </source>
</evidence>
<evidence type="ECO:0000256" key="5">
    <source>
        <dbReference type="ARBA" id="ARBA00022741"/>
    </source>
</evidence>
<dbReference type="Proteomes" id="UP000633219">
    <property type="component" value="Unassembled WGS sequence"/>
</dbReference>
<keyword evidence="7" id="KW-0067">ATP-binding</keyword>
<dbReference type="AlphaFoldDB" id="A0A937CPY7"/>
<feature type="domain" description="Response regulatory" evidence="12">
    <location>
        <begin position="1056"/>
        <end position="1170"/>
    </location>
</feature>
<dbReference type="Pfam" id="PF00072">
    <property type="entry name" value="Response_reg"/>
    <property type="match status" value="1"/>
</dbReference>
<dbReference type="PANTHER" id="PTHR43065">
    <property type="entry name" value="SENSOR HISTIDINE KINASE"/>
    <property type="match status" value="1"/>
</dbReference>
<dbReference type="CDD" id="cd12913">
    <property type="entry name" value="PDC1_MCP_like"/>
    <property type="match status" value="1"/>
</dbReference>
<evidence type="ECO:0000259" key="14">
    <source>
        <dbReference type="PROSITE" id="PS50113"/>
    </source>
</evidence>
<feature type="modified residue" description="4-aspartylphosphate" evidence="9">
    <location>
        <position position="1105"/>
    </location>
</feature>
<evidence type="ECO:0000313" key="15">
    <source>
        <dbReference type="EMBL" id="MBL0373749.1"/>
    </source>
</evidence>
<evidence type="ECO:0000256" key="6">
    <source>
        <dbReference type="ARBA" id="ARBA00022777"/>
    </source>
</evidence>
<keyword evidence="3 9" id="KW-0597">Phosphoprotein</keyword>